<dbReference type="EMBL" id="BTPU01000062">
    <property type="protein sequence ID" value="GMQ64197.1"/>
    <property type="molecule type" value="Genomic_DNA"/>
</dbReference>
<sequence>MGLMSRKGLEGNIIQIICCIFFFILAISFHVKFKCPYCSYRFDPRTKTRELVYCPNCGAKLQ</sequence>
<organism evidence="1 2">
    <name type="scientific">Vallitalea maricola</name>
    <dbReference type="NCBI Taxonomy" id="3074433"/>
    <lineage>
        <taxon>Bacteria</taxon>
        <taxon>Bacillati</taxon>
        <taxon>Bacillota</taxon>
        <taxon>Clostridia</taxon>
        <taxon>Lachnospirales</taxon>
        <taxon>Vallitaleaceae</taxon>
        <taxon>Vallitalea</taxon>
    </lineage>
</organism>
<dbReference type="Proteomes" id="UP001374599">
    <property type="component" value="Unassembled WGS sequence"/>
</dbReference>
<evidence type="ECO:0000313" key="1">
    <source>
        <dbReference type="EMBL" id="GMQ64197.1"/>
    </source>
</evidence>
<reference evidence="1" key="1">
    <citation type="submission" date="2023-09" db="EMBL/GenBank/DDBJ databases">
        <title>Vallitalea sediminicola and Vallitalea maricola sp. nov., anaerobic bacteria isolated from marine sediment.</title>
        <authorList>
            <person name="Hirano S."/>
            <person name="Maeda A."/>
            <person name="Terahara T."/>
            <person name="Mori K."/>
            <person name="Hamada M."/>
            <person name="Matsumoto R."/>
            <person name="Kobayashi T."/>
        </authorList>
    </citation>
    <scope>NUCLEOTIDE SEQUENCE</scope>
    <source>
        <strain evidence="1">AN17-2</strain>
    </source>
</reference>
<name>A0ACB5UMJ8_9FIRM</name>
<accession>A0ACB5UMJ8</accession>
<gene>
    <name evidence="1" type="ORF">AN2V17_34340</name>
</gene>
<proteinExistence type="predicted"/>
<comment type="caution">
    <text evidence="1">The sequence shown here is derived from an EMBL/GenBank/DDBJ whole genome shotgun (WGS) entry which is preliminary data.</text>
</comment>
<protein>
    <submittedName>
        <fullName evidence="1">Uncharacterized protein</fullName>
    </submittedName>
</protein>
<evidence type="ECO:0000313" key="2">
    <source>
        <dbReference type="Proteomes" id="UP001374599"/>
    </source>
</evidence>
<keyword evidence="2" id="KW-1185">Reference proteome</keyword>